<reference evidence="7 8" key="1">
    <citation type="journal article" date="2019" name="Int. J. Syst. Evol. Microbiol.">
        <title>The Global Catalogue of Microorganisms (GCM) 10K type strain sequencing project: providing services to taxonomists for standard genome sequencing and annotation.</title>
        <authorList>
            <consortium name="The Broad Institute Genomics Platform"/>
            <consortium name="The Broad Institute Genome Sequencing Center for Infectious Disease"/>
            <person name="Wu L."/>
            <person name="Ma J."/>
        </authorList>
    </citation>
    <scope>NUCLEOTIDE SEQUENCE [LARGE SCALE GENOMIC DNA]</scope>
    <source>
        <strain evidence="7 8">CGMCC 1.12543</strain>
    </source>
</reference>
<proteinExistence type="inferred from homology"/>
<evidence type="ECO:0000256" key="3">
    <source>
        <dbReference type="ARBA" id="ARBA00022490"/>
    </source>
</evidence>
<evidence type="ECO:0000256" key="4">
    <source>
        <dbReference type="ARBA" id="ARBA00022917"/>
    </source>
</evidence>
<comment type="subcellular location">
    <subcellularLocation>
        <location evidence="1">Cytoplasm</location>
    </subcellularLocation>
</comment>
<keyword evidence="3" id="KW-0963">Cytoplasm</keyword>
<evidence type="ECO:0000256" key="5">
    <source>
        <dbReference type="SAM" id="Coils"/>
    </source>
</evidence>
<dbReference type="InterPro" id="IPR005142">
    <property type="entry name" value="eRF1_3"/>
</dbReference>
<sequence length="357" mass="39091">MSDTYDLRDSIAHLESLDGDGTELVTVSVPPEKSLRSVRERLAGEHASAENIKADRTRDRVQRALDRLQRTLREYDETPENGLVAYAGVVDGDLRSFVFDDLPTPVAASTYRCDDRFVLDPLEDAVAPDETFGLVVVERGRAAVGRLVGERVRPVWSSESQVMGKTRAGGQSAQRFARERERQASEFFGQVADVAADAFLGEDPVAGLVVGGTLTTTRAFVDGGYLDHRLQERLLGEYAVEYATEQGLEHLVEQASDQLLDAEQRAAREHLDDFFARLRDGDDVTYGEAAVERAVEFGAVDTLLLASSVPRDRRDELGTAVERQGGEGLVVPSDTERGTQFTDAFGGVGALLRFPVN</sequence>
<protein>
    <submittedName>
        <fullName evidence="7">Peptide chain release factor aRF-1</fullName>
    </submittedName>
</protein>
<feature type="domain" description="eRF1/Pelota-like N-terminal" evidence="6">
    <location>
        <begin position="1"/>
        <end position="127"/>
    </location>
</feature>
<accession>A0ABD5RNK1</accession>
<dbReference type="Gene3D" id="3.30.1330.30">
    <property type="match status" value="1"/>
</dbReference>
<keyword evidence="5" id="KW-0175">Coiled coil</keyword>
<keyword evidence="4" id="KW-0648">Protein biosynthesis</keyword>
<dbReference type="GO" id="GO:0005737">
    <property type="term" value="C:cytoplasm"/>
    <property type="evidence" value="ECO:0007669"/>
    <property type="project" value="UniProtKB-SubCell"/>
</dbReference>
<dbReference type="SUPFAM" id="SSF53137">
    <property type="entry name" value="Translational machinery components"/>
    <property type="match status" value="1"/>
</dbReference>
<dbReference type="Pfam" id="PF03464">
    <property type="entry name" value="eRF1_2"/>
    <property type="match status" value="1"/>
</dbReference>
<feature type="coiled-coil region" evidence="5">
    <location>
        <begin position="51"/>
        <end position="78"/>
    </location>
</feature>
<dbReference type="InterPro" id="IPR029064">
    <property type="entry name" value="Ribosomal_eL30-like_sf"/>
</dbReference>
<dbReference type="PANTHER" id="PTHR10113">
    <property type="entry name" value="PEPTIDE CHAIN RELEASE FACTOR SUBUNIT 1"/>
    <property type="match status" value="1"/>
</dbReference>
<dbReference type="Pfam" id="PF03465">
    <property type="entry name" value="eRF1_3"/>
    <property type="match status" value="1"/>
</dbReference>
<dbReference type="SUPFAM" id="SSF55315">
    <property type="entry name" value="L30e-like"/>
    <property type="match status" value="1"/>
</dbReference>
<dbReference type="Proteomes" id="UP001596099">
    <property type="component" value="Unassembled WGS sequence"/>
</dbReference>
<evidence type="ECO:0000313" key="8">
    <source>
        <dbReference type="Proteomes" id="UP001596099"/>
    </source>
</evidence>
<dbReference type="RefSeq" id="WP_247414760.1">
    <property type="nucleotide sequence ID" value="NZ_JALLGW010000001.1"/>
</dbReference>
<dbReference type="InterPro" id="IPR004403">
    <property type="entry name" value="Peptide_chain-rel_eRF1/aRF1"/>
</dbReference>
<keyword evidence="8" id="KW-1185">Reference proteome</keyword>
<comment type="similarity">
    <text evidence="2">Belongs to the eukaryotic release factor 1 family.</text>
</comment>
<dbReference type="AlphaFoldDB" id="A0ABD5RNK1"/>
<name>A0ABD5RNK1_9EURY</name>
<gene>
    <name evidence="7" type="primary">prf1</name>
    <name evidence="7" type="ORF">ACFPYI_11105</name>
</gene>
<dbReference type="EMBL" id="JBHSQH010000001">
    <property type="protein sequence ID" value="MFC5971880.1"/>
    <property type="molecule type" value="Genomic_DNA"/>
</dbReference>
<evidence type="ECO:0000256" key="2">
    <source>
        <dbReference type="ARBA" id="ARBA00005326"/>
    </source>
</evidence>
<organism evidence="7 8">
    <name type="scientific">Halomarina salina</name>
    <dbReference type="NCBI Taxonomy" id="1872699"/>
    <lineage>
        <taxon>Archaea</taxon>
        <taxon>Methanobacteriati</taxon>
        <taxon>Methanobacteriota</taxon>
        <taxon>Stenosarchaea group</taxon>
        <taxon>Halobacteria</taxon>
        <taxon>Halobacteriales</taxon>
        <taxon>Natronomonadaceae</taxon>
        <taxon>Halomarina</taxon>
    </lineage>
</organism>
<evidence type="ECO:0000256" key="1">
    <source>
        <dbReference type="ARBA" id="ARBA00004496"/>
    </source>
</evidence>
<dbReference type="InterPro" id="IPR024049">
    <property type="entry name" value="eRF1_1_sf"/>
</dbReference>
<dbReference type="Gene3D" id="3.30.420.60">
    <property type="entry name" value="eRF1 domain 2"/>
    <property type="match status" value="1"/>
</dbReference>
<comment type="caution">
    <text evidence="7">The sequence shown here is derived from an EMBL/GenBank/DDBJ whole genome shotgun (WGS) entry which is preliminary data.</text>
</comment>
<dbReference type="InterPro" id="IPR005141">
    <property type="entry name" value="eRF1_2"/>
</dbReference>
<dbReference type="InterPro" id="IPR005140">
    <property type="entry name" value="eRF1_Pelota-like_N"/>
</dbReference>
<dbReference type="Gene3D" id="3.30.960.10">
    <property type="entry name" value="eRF1 domain 1"/>
    <property type="match status" value="1"/>
</dbReference>
<dbReference type="SMART" id="SM01194">
    <property type="entry name" value="eRF1_1"/>
    <property type="match status" value="1"/>
</dbReference>
<dbReference type="InterPro" id="IPR042226">
    <property type="entry name" value="eFR1_2_sf"/>
</dbReference>
<dbReference type="GO" id="GO:0006412">
    <property type="term" value="P:translation"/>
    <property type="evidence" value="ECO:0007669"/>
    <property type="project" value="UniProtKB-KW"/>
</dbReference>
<evidence type="ECO:0000259" key="6">
    <source>
        <dbReference type="SMART" id="SM01194"/>
    </source>
</evidence>
<dbReference type="SUPFAM" id="SSF55481">
    <property type="entry name" value="N-terminal domain of eukaryotic peptide chain release factor subunit 1, ERF1"/>
    <property type="match status" value="1"/>
</dbReference>
<dbReference type="NCBIfam" id="TIGR03676">
    <property type="entry name" value="aRF1_eRF1"/>
    <property type="match status" value="1"/>
</dbReference>
<dbReference type="Pfam" id="PF03463">
    <property type="entry name" value="eRF1_1"/>
    <property type="match status" value="1"/>
</dbReference>
<evidence type="ECO:0000313" key="7">
    <source>
        <dbReference type="EMBL" id="MFC5971880.1"/>
    </source>
</evidence>